<gene>
    <name evidence="2" type="ORF">PQR00_34190</name>
</gene>
<organism evidence="2 3">
    <name type="scientific">Paraburkholderia strydomiana</name>
    <dbReference type="NCBI Taxonomy" id="1245417"/>
    <lineage>
        <taxon>Bacteria</taxon>
        <taxon>Pseudomonadati</taxon>
        <taxon>Pseudomonadota</taxon>
        <taxon>Betaproteobacteria</taxon>
        <taxon>Burkholderiales</taxon>
        <taxon>Burkholderiaceae</taxon>
        <taxon>Paraburkholderia</taxon>
    </lineage>
</organism>
<dbReference type="EMBL" id="JAQQDH010000031">
    <property type="protein sequence ID" value="MFM0448634.1"/>
    <property type="molecule type" value="Genomic_DNA"/>
</dbReference>
<dbReference type="InterPro" id="IPR036374">
    <property type="entry name" value="OxRdtase_Mopterin-bd_sf"/>
</dbReference>
<proteinExistence type="predicted"/>
<accession>A0ABW9CDG5</accession>
<reference evidence="2 3" key="1">
    <citation type="journal article" date="2024" name="Chem. Sci.">
        <title>Discovery of megapolipeptins by genome mining of a Burkholderiales bacteria collection.</title>
        <authorList>
            <person name="Paulo B.S."/>
            <person name="Recchia M.J.J."/>
            <person name="Lee S."/>
            <person name="Fergusson C.H."/>
            <person name="Romanowski S.B."/>
            <person name="Hernandez A."/>
            <person name="Krull N."/>
            <person name="Liu D.Y."/>
            <person name="Cavanagh H."/>
            <person name="Bos A."/>
            <person name="Gray C.A."/>
            <person name="Murphy B.T."/>
            <person name="Linington R.G."/>
            <person name="Eustaquio A.S."/>
        </authorList>
    </citation>
    <scope>NUCLEOTIDE SEQUENCE [LARGE SCALE GENOMIC DNA]</scope>
    <source>
        <strain evidence="2 3">RL17-379-BIB-C</strain>
    </source>
</reference>
<dbReference type="SUPFAM" id="SSF56524">
    <property type="entry name" value="Oxidoreductase molybdopterin-binding domain"/>
    <property type="match status" value="1"/>
</dbReference>
<evidence type="ECO:0000313" key="2">
    <source>
        <dbReference type="EMBL" id="MFM0448634.1"/>
    </source>
</evidence>
<sequence>MPASAEFDQLVKDGFTHYRLRIDGLVEKPVELTYAELKAMPKQEQITTHFCIQGWSGVAEWGAVSMRHLLDLLKPTADARYAGFYSLADGGDGGRYYDVHSIANMRHELTMLAYEMNGAPLRLRCENELGFKMIKWIAAIEFVHDFADLGAGEGGYNEDHEFYGYRVPI</sequence>
<evidence type="ECO:0000313" key="3">
    <source>
        <dbReference type="Proteomes" id="UP001629288"/>
    </source>
</evidence>
<dbReference type="InterPro" id="IPR000572">
    <property type="entry name" value="OxRdtase_Mopterin-bd_dom"/>
</dbReference>
<feature type="domain" description="Oxidoreductase molybdopterin-binding" evidence="1">
    <location>
        <begin position="16"/>
        <end position="144"/>
    </location>
</feature>
<dbReference type="Pfam" id="PF00174">
    <property type="entry name" value="Oxidored_molyb"/>
    <property type="match status" value="1"/>
</dbReference>
<name>A0ABW9CDG5_9BURK</name>
<keyword evidence="3" id="KW-1185">Reference proteome</keyword>
<comment type="caution">
    <text evidence="2">The sequence shown here is derived from an EMBL/GenBank/DDBJ whole genome shotgun (WGS) entry which is preliminary data.</text>
</comment>
<dbReference type="Proteomes" id="UP001629288">
    <property type="component" value="Unassembled WGS sequence"/>
</dbReference>
<evidence type="ECO:0000259" key="1">
    <source>
        <dbReference type="Pfam" id="PF00174"/>
    </source>
</evidence>
<protein>
    <submittedName>
        <fullName evidence="2">Molybdopterin-dependent oxidoreductase</fullName>
    </submittedName>
</protein>
<dbReference type="Gene3D" id="3.90.420.10">
    <property type="entry name" value="Oxidoreductase, molybdopterin-binding domain"/>
    <property type="match status" value="1"/>
</dbReference>
<dbReference type="PANTHER" id="PTHR43032">
    <property type="entry name" value="PROTEIN-METHIONINE-SULFOXIDE REDUCTASE"/>
    <property type="match status" value="1"/>
</dbReference>
<dbReference type="RefSeq" id="WP_408131899.1">
    <property type="nucleotide sequence ID" value="NZ_JAQQDH010000031.1"/>
</dbReference>